<gene>
    <name evidence="1" type="ORF">RE6C_04578</name>
</gene>
<reference evidence="1" key="2">
    <citation type="journal article" date="2013" name="Mar. Genomics">
        <title>Expression of sulfatases in Rhodopirellula baltica and the diversity of sulfatases in the genus Rhodopirellula.</title>
        <authorList>
            <person name="Wegner C.E."/>
            <person name="Richter-Heitmann T."/>
            <person name="Klindworth A."/>
            <person name="Klockow C."/>
            <person name="Richter M."/>
            <person name="Achstetter T."/>
            <person name="Glockner F.O."/>
            <person name="Harder J."/>
        </authorList>
    </citation>
    <scope>NUCLEOTIDE SEQUENCE [LARGE SCALE GENOMIC DNA]</scope>
    <source>
        <strain evidence="1">6C</strain>
    </source>
</reference>
<keyword evidence="2" id="KW-1185">Reference proteome</keyword>
<organism evidence="1 2">
    <name type="scientific">Rhodopirellula europaea 6C</name>
    <dbReference type="NCBI Taxonomy" id="1263867"/>
    <lineage>
        <taxon>Bacteria</taxon>
        <taxon>Pseudomonadati</taxon>
        <taxon>Planctomycetota</taxon>
        <taxon>Planctomycetia</taxon>
        <taxon>Pirellulales</taxon>
        <taxon>Pirellulaceae</taxon>
        <taxon>Rhodopirellula</taxon>
    </lineage>
</organism>
<dbReference type="Proteomes" id="UP000011529">
    <property type="component" value="Unassembled WGS sequence"/>
</dbReference>
<accession>M2A4Q5</accession>
<proteinExistence type="predicted"/>
<dbReference type="PATRIC" id="fig|1263867.3.peg.4909"/>
<sequence length="75" mass="8046">MDRVSWPVCLLTESTLNDLDESFDLEVSIWIVLESEPAECAALTQFCGLSSQACGGILNPCRPIKRCCGADAVPG</sequence>
<name>M2A4Q5_9BACT</name>
<dbReference type="AlphaFoldDB" id="M2A4Q5"/>
<comment type="caution">
    <text evidence="1">The sequence shown here is derived from an EMBL/GenBank/DDBJ whole genome shotgun (WGS) entry which is preliminary data.</text>
</comment>
<protein>
    <submittedName>
        <fullName evidence="1">Uncharacterized protein</fullName>
    </submittedName>
</protein>
<reference evidence="1" key="1">
    <citation type="submission" date="2012-11" db="EMBL/GenBank/DDBJ databases">
        <title>Permanent draft genomes of Rhodopirellula europaea strain SH398 and 6C.</title>
        <authorList>
            <person name="Richter M."/>
            <person name="Richter-Heitmann T."/>
            <person name="Frank C."/>
            <person name="Harder J."/>
            <person name="Glockner F.O."/>
        </authorList>
    </citation>
    <scope>NUCLEOTIDE SEQUENCE</scope>
    <source>
        <strain evidence="1">6C</strain>
    </source>
</reference>
<evidence type="ECO:0000313" key="1">
    <source>
        <dbReference type="EMBL" id="EMB14771.1"/>
    </source>
</evidence>
<evidence type="ECO:0000313" key="2">
    <source>
        <dbReference type="Proteomes" id="UP000011529"/>
    </source>
</evidence>
<dbReference type="EMBL" id="ANMO01000211">
    <property type="protein sequence ID" value="EMB14771.1"/>
    <property type="molecule type" value="Genomic_DNA"/>
</dbReference>